<feature type="region of interest" description="Disordered" evidence="6">
    <location>
        <begin position="1"/>
        <end position="60"/>
    </location>
</feature>
<feature type="domain" description="RNA polymerase sigma factor 70 region 4 type 2" evidence="7">
    <location>
        <begin position="237"/>
        <end position="287"/>
    </location>
</feature>
<dbReference type="GO" id="GO:0016987">
    <property type="term" value="F:sigma factor activity"/>
    <property type="evidence" value="ECO:0007669"/>
    <property type="project" value="UniProtKB-KW"/>
</dbReference>
<keyword evidence="2" id="KW-0805">Transcription regulation</keyword>
<accession>A0A541AZ05</accession>
<sequence length="297" mass="32882">MAAPEEMQTQAATPARPEPGRSLAISSSLAAGGGYVPDITQEQIDEGVPEKNRRDVRKAEQQLQRRLADAALFQTLTDQQFSGPGYDRFANELAAYGLAVMKGWLCTGHIFRVVRSKGILLAPTEYELDLFARSAEERESLALTTVTVALTQFKKRAMADIGWKADGGASITTYFMGACAMSFPNELARVRVLNRRWSRSIETEEKNESFRPRGEALGIDTGQTIGRNPANVVVGDDAVQRLLAGLKDREREVVLATLQDYTQDEIAELLGYKSRKAVEGVLYRTRRKHSRVEVDDG</sequence>
<evidence type="ECO:0000256" key="1">
    <source>
        <dbReference type="ARBA" id="ARBA00010641"/>
    </source>
</evidence>
<feature type="compositionally biased region" description="Basic and acidic residues" evidence="6">
    <location>
        <begin position="48"/>
        <end position="60"/>
    </location>
</feature>
<dbReference type="GO" id="GO:0003677">
    <property type="term" value="F:DNA binding"/>
    <property type="evidence" value="ECO:0007669"/>
    <property type="project" value="UniProtKB-KW"/>
</dbReference>
<feature type="compositionally biased region" description="Low complexity" evidence="6">
    <location>
        <begin position="20"/>
        <end position="30"/>
    </location>
</feature>
<name>A0A541AZ05_9NOCA</name>
<comment type="caution">
    <text evidence="8">The sequence shown here is derived from an EMBL/GenBank/DDBJ whole genome shotgun (WGS) entry which is preliminary data.</text>
</comment>
<dbReference type="OrthoDB" id="3215396at2"/>
<dbReference type="Pfam" id="PF08281">
    <property type="entry name" value="Sigma70_r4_2"/>
    <property type="match status" value="1"/>
</dbReference>
<dbReference type="RefSeq" id="WP_142103335.1">
    <property type="nucleotide sequence ID" value="NZ_VIGH01000014.1"/>
</dbReference>
<proteinExistence type="inferred from homology"/>
<protein>
    <submittedName>
        <fullName evidence="8">Sigma-70 family RNA polymerase sigma factor</fullName>
    </submittedName>
</protein>
<dbReference type="InterPro" id="IPR013324">
    <property type="entry name" value="RNA_pol_sigma_r3/r4-like"/>
</dbReference>
<keyword evidence="5" id="KW-0804">Transcription</keyword>
<dbReference type="EMBL" id="VIGH01000014">
    <property type="protein sequence ID" value="TQF65297.1"/>
    <property type="molecule type" value="Genomic_DNA"/>
</dbReference>
<evidence type="ECO:0000313" key="9">
    <source>
        <dbReference type="Proteomes" id="UP000316256"/>
    </source>
</evidence>
<evidence type="ECO:0000256" key="3">
    <source>
        <dbReference type="ARBA" id="ARBA00023082"/>
    </source>
</evidence>
<gene>
    <name evidence="8" type="ORF">FK531_22010</name>
</gene>
<evidence type="ECO:0000256" key="6">
    <source>
        <dbReference type="SAM" id="MobiDB-lite"/>
    </source>
</evidence>
<dbReference type="AlphaFoldDB" id="A0A541AZ05"/>
<evidence type="ECO:0000313" key="8">
    <source>
        <dbReference type="EMBL" id="TQF65297.1"/>
    </source>
</evidence>
<keyword evidence="4" id="KW-0238">DNA-binding</keyword>
<keyword evidence="3" id="KW-0731">Sigma factor</keyword>
<organism evidence="8 9">
    <name type="scientific">Rhodococcus spelaei</name>
    <dbReference type="NCBI Taxonomy" id="2546320"/>
    <lineage>
        <taxon>Bacteria</taxon>
        <taxon>Bacillati</taxon>
        <taxon>Actinomycetota</taxon>
        <taxon>Actinomycetes</taxon>
        <taxon>Mycobacteriales</taxon>
        <taxon>Nocardiaceae</taxon>
        <taxon>Rhodococcus</taxon>
    </lineage>
</organism>
<comment type="similarity">
    <text evidence="1">Belongs to the sigma-70 factor family. ECF subfamily.</text>
</comment>
<dbReference type="InterPro" id="IPR036388">
    <property type="entry name" value="WH-like_DNA-bd_sf"/>
</dbReference>
<evidence type="ECO:0000256" key="5">
    <source>
        <dbReference type="ARBA" id="ARBA00023163"/>
    </source>
</evidence>
<dbReference type="SUPFAM" id="SSF88659">
    <property type="entry name" value="Sigma3 and sigma4 domains of RNA polymerase sigma factors"/>
    <property type="match status" value="1"/>
</dbReference>
<dbReference type="InterPro" id="IPR013249">
    <property type="entry name" value="RNA_pol_sigma70_r4_t2"/>
</dbReference>
<dbReference type="GO" id="GO:0006352">
    <property type="term" value="P:DNA-templated transcription initiation"/>
    <property type="evidence" value="ECO:0007669"/>
    <property type="project" value="InterPro"/>
</dbReference>
<dbReference type="Gene3D" id="1.10.10.10">
    <property type="entry name" value="Winged helix-like DNA-binding domain superfamily/Winged helix DNA-binding domain"/>
    <property type="match status" value="1"/>
</dbReference>
<keyword evidence="9" id="KW-1185">Reference proteome</keyword>
<evidence type="ECO:0000259" key="7">
    <source>
        <dbReference type="Pfam" id="PF08281"/>
    </source>
</evidence>
<dbReference type="Proteomes" id="UP000316256">
    <property type="component" value="Unassembled WGS sequence"/>
</dbReference>
<evidence type="ECO:0000256" key="4">
    <source>
        <dbReference type="ARBA" id="ARBA00023125"/>
    </source>
</evidence>
<reference evidence="8 9" key="1">
    <citation type="submission" date="2019-06" db="EMBL/GenBank/DDBJ databases">
        <title>Rhodococcus spaelei sp. nov., isolated from a cave.</title>
        <authorList>
            <person name="Lee S.D."/>
        </authorList>
    </citation>
    <scope>NUCLEOTIDE SEQUENCE [LARGE SCALE GENOMIC DNA]</scope>
    <source>
        <strain evidence="8 9">C9-5</strain>
    </source>
</reference>
<evidence type="ECO:0000256" key="2">
    <source>
        <dbReference type="ARBA" id="ARBA00023015"/>
    </source>
</evidence>